<dbReference type="PANTHER" id="PTHR34934:SF1">
    <property type="entry name" value="FLAVIN-DEPENDENT THYMIDYLATE SYNTHASE"/>
    <property type="match status" value="1"/>
</dbReference>
<dbReference type="HAMAP" id="MF_01408">
    <property type="entry name" value="ThyX"/>
    <property type="match status" value="1"/>
</dbReference>
<dbReference type="SUPFAM" id="SSF69796">
    <property type="entry name" value="Thymidylate synthase-complementing protein Thy1"/>
    <property type="match status" value="1"/>
</dbReference>
<keyword evidence="1" id="KW-0808">Transferase</keyword>
<protein>
    <recommendedName>
        <fullName evidence="1">Flavin-dependent thymidylate synthase</fullName>
        <shortName evidence="1">FDTS</shortName>
        <ecNumber evidence="1">2.1.1.148</ecNumber>
    </recommendedName>
    <alternativeName>
        <fullName evidence="1">FAD-dependent thymidylate synthase</fullName>
    </alternativeName>
    <alternativeName>
        <fullName evidence="1">Thymidylate synthase ThyX</fullName>
        <shortName evidence="1">TS</shortName>
        <shortName evidence="1">TSase</shortName>
    </alternativeName>
</protein>
<comment type="similarity">
    <text evidence="1">Belongs to the thymidylate synthase ThyX family.</text>
</comment>
<dbReference type="GO" id="GO:0050660">
    <property type="term" value="F:flavin adenine dinucleotide binding"/>
    <property type="evidence" value="ECO:0007669"/>
    <property type="project" value="UniProtKB-UniRule"/>
</dbReference>
<dbReference type="GO" id="GO:0004799">
    <property type="term" value="F:thymidylate synthase activity"/>
    <property type="evidence" value="ECO:0007669"/>
    <property type="project" value="TreeGrafter"/>
</dbReference>
<dbReference type="Pfam" id="PF02511">
    <property type="entry name" value="Thy1"/>
    <property type="match status" value="1"/>
</dbReference>
<dbReference type="InterPro" id="IPR036098">
    <property type="entry name" value="Thymidylate_synthase_ThyX_sf"/>
</dbReference>
<comment type="cofactor">
    <cofactor evidence="1">
        <name>FAD</name>
        <dbReference type="ChEBI" id="CHEBI:57692"/>
    </cofactor>
    <text evidence="1">Binds 4 FAD per tetramer. Each FAD binding site is formed by three monomers.</text>
</comment>
<dbReference type="AlphaFoldDB" id="H5SRC6"/>
<name>H5SRC6_ACEAU</name>
<feature type="active site" description="Involved in ionization of N3 of dUMP, leading to its activation" evidence="1">
    <location>
        <position position="185"/>
    </location>
</feature>
<dbReference type="NCBIfam" id="TIGR02170">
    <property type="entry name" value="thyX"/>
    <property type="match status" value="1"/>
</dbReference>
<dbReference type="GO" id="GO:0006235">
    <property type="term" value="P:dTTP biosynthetic process"/>
    <property type="evidence" value="ECO:0007669"/>
    <property type="project" value="UniProtKB-UniRule"/>
</dbReference>
<evidence type="ECO:0000313" key="2">
    <source>
        <dbReference type="EMBL" id="BAL58643.1"/>
    </source>
</evidence>
<comment type="subunit">
    <text evidence="1">Homotetramer.</text>
</comment>
<feature type="binding site" evidence="1">
    <location>
        <position position="180"/>
    </location>
    <ligand>
        <name>FAD</name>
        <dbReference type="ChEBI" id="CHEBI:57692"/>
        <note>ligand shared between neighboring subunits</note>
    </ligand>
</feature>
<sequence>MDPIEIKVLDKGFVRLINFMGGDETVVLAARVSTGKGLKGEEQDRKLINYLMKHRHETPFEHSVFQFHISCPLFVARQWFRHRVASYNERSGRYVEYEDEFYLPERLRLQAKSNKQASEFGEIPNERELIQMIQETYDLVYERYKKLLAAGVARELARSVLPLSLYTQFYWTINARSLMNFINLRADAGAQWEIRQYAEAIAHIFKAKMPWTWDAFVQHVWKGENAAIRA</sequence>
<proteinExistence type="inferred from homology"/>
<dbReference type="EMBL" id="AP011801">
    <property type="protein sequence ID" value="BAL58643.1"/>
    <property type="molecule type" value="Genomic_DNA"/>
</dbReference>
<feature type="binding site" evidence="1">
    <location>
        <begin position="81"/>
        <end position="83"/>
    </location>
    <ligand>
        <name>FAD</name>
        <dbReference type="ChEBI" id="CHEBI:57692"/>
        <note>ligand shared between neighboring subunits</note>
    </ligand>
</feature>
<dbReference type="Gene3D" id="3.30.1360.170">
    <property type="match status" value="1"/>
</dbReference>
<dbReference type="UniPathway" id="UPA00575"/>
<feature type="binding site" evidence="1">
    <location>
        <position position="185"/>
    </location>
    <ligand>
        <name>dUMP</name>
        <dbReference type="ChEBI" id="CHEBI:246422"/>
        <note>ligand shared between dimeric partners</note>
    </ligand>
</feature>
<reference evidence="2" key="1">
    <citation type="journal article" date="2005" name="Environ. Microbiol.">
        <title>Genetic and functional properties of uncultivated thermophilic crenarchaeotes from a subsurface gold mine as revealed by analysis of genome fragments.</title>
        <authorList>
            <person name="Nunoura T."/>
            <person name="Hirayama H."/>
            <person name="Takami H."/>
            <person name="Oida H."/>
            <person name="Nishi S."/>
            <person name="Shimamura S."/>
            <person name="Suzuki Y."/>
            <person name="Inagaki F."/>
            <person name="Takai K."/>
            <person name="Nealson K.H."/>
            <person name="Horikoshi K."/>
        </authorList>
    </citation>
    <scope>NUCLEOTIDE SEQUENCE</scope>
</reference>
<feature type="binding site" description="in other chain" evidence="1">
    <location>
        <position position="158"/>
    </location>
    <ligand>
        <name>dUMP</name>
        <dbReference type="ChEBI" id="CHEBI:246422"/>
        <note>ligand shared between dimeric partners</note>
    </ligand>
</feature>
<accession>H5SRC6</accession>
<dbReference type="GO" id="GO:0050797">
    <property type="term" value="F:thymidylate synthase (FAD) activity"/>
    <property type="evidence" value="ECO:0007669"/>
    <property type="project" value="UniProtKB-UniRule"/>
</dbReference>
<comment type="pathway">
    <text evidence="1">Pyrimidine metabolism; dTTP biosynthesis.</text>
</comment>
<evidence type="ECO:0000256" key="1">
    <source>
        <dbReference type="HAMAP-Rule" id="MF_01408"/>
    </source>
</evidence>
<dbReference type="PROSITE" id="PS51331">
    <property type="entry name" value="THYX"/>
    <property type="match status" value="1"/>
</dbReference>
<gene>
    <name evidence="1" type="primary">thyX</name>
    <name evidence="2" type="ORF">HGMM_OP2C191</name>
</gene>
<dbReference type="InterPro" id="IPR003669">
    <property type="entry name" value="Thymidylate_synthase_ThyX"/>
</dbReference>
<organism evidence="2">
    <name type="scientific">Acetithermum autotrophicum</name>
    <dbReference type="NCBI Taxonomy" id="1446466"/>
    <lineage>
        <taxon>Bacteria</taxon>
        <taxon>Candidatus Bipolaricaulota</taxon>
        <taxon>Candidatus Acetithermum</taxon>
    </lineage>
</organism>
<keyword evidence="1" id="KW-0285">Flavoprotein</keyword>
<dbReference type="EC" id="2.1.1.148" evidence="1"/>
<comment type="catalytic activity">
    <reaction evidence="1">
        <text>dUMP + (6R)-5,10-methylene-5,6,7,8-tetrahydrofolate + NADPH + H(+) = dTMP + (6S)-5,6,7,8-tetrahydrofolate + NADP(+)</text>
        <dbReference type="Rhea" id="RHEA:29043"/>
        <dbReference type="ChEBI" id="CHEBI:15378"/>
        <dbReference type="ChEBI" id="CHEBI:15636"/>
        <dbReference type="ChEBI" id="CHEBI:57453"/>
        <dbReference type="ChEBI" id="CHEBI:57783"/>
        <dbReference type="ChEBI" id="CHEBI:58349"/>
        <dbReference type="ChEBI" id="CHEBI:63528"/>
        <dbReference type="ChEBI" id="CHEBI:246422"/>
        <dbReference type="EC" id="2.1.1.148"/>
    </reaction>
</comment>
<reference evidence="2" key="2">
    <citation type="journal article" date="2012" name="PLoS ONE">
        <title>A Deeply Branching Thermophilic Bacterium with an Ancient Acetyl-CoA Pathway Dominates a Subsurface Ecosystem.</title>
        <authorList>
            <person name="Takami H."/>
            <person name="Noguchi H."/>
            <person name="Takaki Y."/>
            <person name="Uchiyama I."/>
            <person name="Toyoda A."/>
            <person name="Nishi S."/>
            <person name="Chee G.-J."/>
            <person name="Arai W."/>
            <person name="Nunoura T."/>
            <person name="Itoh T."/>
            <person name="Hattori M."/>
            <person name="Takai K."/>
        </authorList>
    </citation>
    <scope>NUCLEOTIDE SEQUENCE</scope>
</reference>
<keyword evidence="1" id="KW-0545">Nucleotide biosynthesis</keyword>
<dbReference type="GO" id="GO:0070402">
    <property type="term" value="F:NADPH binding"/>
    <property type="evidence" value="ECO:0007669"/>
    <property type="project" value="TreeGrafter"/>
</dbReference>
<feature type="binding site" evidence="1">
    <location>
        <position position="58"/>
    </location>
    <ligand>
        <name>FAD</name>
        <dbReference type="ChEBI" id="CHEBI:57692"/>
        <note>ligand shared between neighboring subunits</note>
    </ligand>
</feature>
<dbReference type="GO" id="GO:0006231">
    <property type="term" value="P:dTMP biosynthetic process"/>
    <property type="evidence" value="ECO:0007669"/>
    <property type="project" value="UniProtKB-UniRule"/>
</dbReference>
<keyword evidence="1" id="KW-0521">NADP</keyword>
<feature type="binding site" evidence="1">
    <location>
        <begin position="78"/>
        <end position="81"/>
    </location>
    <ligand>
        <name>dUMP</name>
        <dbReference type="ChEBI" id="CHEBI:246422"/>
        <note>ligand shared between dimeric partners</note>
    </ligand>
</feature>
<dbReference type="CDD" id="cd20175">
    <property type="entry name" value="ThyX"/>
    <property type="match status" value="1"/>
</dbReference>
<feature type="binding site" evidence="1">
    <location>
        <begin position="174"/>
        <end position="176"/>
    </location>
    <ligand>
        <name>FAD</name>
        <dbReference type="ChEBI" id="CHEBI:57692"/>
        <note>ligand shared between neighboring subunits</note>
    </ligand>
</feature>
<dbReference type="PANTHER" id="PTHR34934">
    <property type="entry name" value="FLAVIN-DEPENDENT THYMIDYLATE SYNTHASE"/>
    <property type="match status" value="1"/>
</dbReference>
<feature type="binding site" evidence="1">
    <location>
        <position position="89"/>
    </location>
    <ligand>
        <name>FAD</name>
        <dbReference type="ChEBI" id="CHEBI:57692"/>
        <note>ligand shared between neighboring subunits</note>
    </ligand>
</feature>
<feature type="binding site" description="in other chain" evidence="1">
    <location>
        <begin position="89"/>
        <end position="93"/>
    </location>
    <ligand>
        <name>dUMP</name>
        <dbReference type="ChEBI" id="CHEBI:246422"/>
        <note>ligand shared between dimeric partners</note>
    </ligand>
</feature>
<comment type="function">
    <text evidence="1">Catalyzes the reductive methylation of 2'-deoxyuridine-5'-monophosphate (dUMP) to 2'-deoxythymidine-5'-monophosphate (dTMP) while utilizing 5,10-methylenetetrahydrofolate (mTHF) as the methyl donor, and NADPH and FADH(2) as the reductant.</text>
</comment>
<keyword evidence="1" id="KW-0489">Methyltransferase</keyword>
<dbReference type="GO" id="GO:0032259">
    <property type="term" value="P:methylation"/>
    <property type="evidence" value="ECO:0007669"/>
    <property type="project" value="UniProtKB-KW"/>
</dbReference>
<keyword evidence="1" id="KW-0274">FAD</keyword>